<sequence>MSYSNGIVATLPPGQWSCWILLSAYSQITTIVNIRKIYVTSVLALPRYSSSPFPPFGYLSLLSLTTIIATTTSCLAVALPLCLPPLPLLLLLLLLVLSAPCPAAAASGLWPVGMALVLRRPA</sequence>
<keyword evidence="1" id="KW-0472">Membrane</keyword>
<dbReference type="EMBL" id="KN832881">
    <property type="protein sequence ID" value="KIM97741.1"/>
    <property type="molecule type" value="Genomic_DNA"/>
</dbReference>
<organism evidence="2 3">
    <name type="scientific">Oidiodendron maius (strain Zn)</name>
    <dbReference type="NCBI Taxonomy" id="913774"/>
    <lineage>
        <taxon>Eukaryota</taxon>
        <taxon>Fungi</taxon>
        <taxon>Dikarya</taxon>
        <taxon>Ascomycota</taxon>
        <taxon>Pezizomycotina</taxon>
        <taxon>Leotiomycetes</taxon>
        <taxon>Leotiomycetes incertae sedis</taxon>
        <taxon>Myxotrichaceae</taxon>
        <taxon>Oidiodendron</taxon>
    </lineage>
</organism>
<dbReference type="InParanoid" id="A0A0C3H5M2"/>
<keyword evidence="3" id="KW-1185">Reference proteome</keyword>
<dbReference type="HOGENOM" id="CLU_2027393_0_0_1"/>
<gene>
    <name evidence="2" type="ORF">OIDMADRAFT_182119</name>
</gene>
<evidence type="ECO:0000313" key="3">
    <source>
        <dbReference type="Proteomes" id="UP000054321"/>
    </source>
</evidence>
<protein>
    <submittedName>
        <fullName evidence="2">Uncharacterized protein</fullName>
    </submittedName>
</protein>
<evidence type="ECO:0000313" key="2">
    <source>
        <dbReference type="EMBL" id="KIM97741.1"/>
    </source>
</evidence>
<dbReference type="AlphaFoldDB" id="A0A0C3H5M2"/>
<reference evidence="3" key="2">
    <citation type="submission" date="2015-01" db="EMBL/GenBank/DDBJ databases">
        <title>Evolutionary Origins and Diversification of the Mycorrhizal Mutualists.</title>
        <authorList>
            <consortium name="DOE Joint Genome Institute"/>
            <consortium name="Mycorrhizal Genomics Consortium"/>
            <person name="Kohler A."/>
            <person name="Kuo A."/>
            <person name="Nagy L.G."/>
            <person name="Floudas D."/>
            <person name="Copeland A."/>
            <person name="Barry K.W."/>
            <person name="Cichocki N."/>
            <person name="Veneault-Fourrey C."/>
            <person name="LaButti K."/>
            <person name="Lindquist E.A."/>
            <person name="Lipzen A."/>
            <person name="Lundell T."/>
            <person name="Morin E."/>
            <person name="Murat C."/>
            <person name="Riley R."/>
            <person name="Ohm R."/>
            <person name="Sun H."/>
            <person name="Tunlid A."/>
            <person name="Henrissat B."/>
            <person name="Grigoriev I.V."/>
            <person name="Hibbett D.S."/>
            <person name="Martin F."/>
        </authorList>
    </citation>
    <scope>NUCLEOTIDE SEQUENCE [LARGE SCALE GENOMIC DNA]</scope>
    <source>
        <strain evidence="3">Zn</strain>
    </source>
</reference>
<accession>A0A0C3H5M2</accession>
<evidence type="ECO:0000256" key="1">
    <source>
        <dbReference type="SAM" id="Phobius"/>
    </source>
</evidence>
<keyword evidence="1" id="KW-0812">Transmembrane</keyword>
<feature type="transmembrane region" description="Helical" evidence="1">
    <location>
        <begin position="56"/>
        <end position="81"/>
    </location>
</feature>
<proteinExistence type="predicted"/>
<feature type="transmembrane region" description="Helical" evidence="1">
    <location>
        <begin position="88"/>
        <end position="110"/>
    </location>
</feature>
<name>A0A0C3H5M2_OIDMZ</name>
<reference evidence="2 3" key="1">
    <citation type="submission" date="2014-04" db="EMBL/GenBank/DDBJ databases">
        <authorList>
            <consortium name="DOE Joint Genome Institute"/>
            <person name="Kuo A."/>
            <person name="Martino E."/>
            <person name="Perotto S."/>
            <person name="Kohler A."/>
            <person name="Nagy L.G."/>
            <person name="Floudas D."/>
            <person name="Copeland A."/>
            <person name="Barry K.W."/>
            <person name="Cichocki N."/>
            <person name="Veneault-Fourrey C."/>
            <person name="LaButti K."/>
            <person name="Lindquist E.A."/>
            <person name="Lipzen A."/>
            <person name="Lundell T."/>
            <person name="Morin E."/>
            <person name="Murat C."/>
            <person name="Sun H."/>
            <person name="Tunlid A."/>
            <person name="Henrissat B."/>
            <person name="Grigoriev I.V."/>
            <person name="Hibbett D.S."/>
            <person name="Martin F."/>
            <person name="Nordberg H.P."/>
            <person name="Cantor M.N."/>
            <person name="Hua S.X."/>
        </authorList>
    </citation>
    <scope>NUCLEOTIDE SEQUENCE [LARGE SCALE GENOMIC DNA]</scope>
    <source>
        <strain evidence="2 3">Zn</strain>
    </source>
</reference>
<keyword evidence="1" id="KW-1133">Transmembrane helix</keyword>
<dbReference type="Proteomes" id="UP000054321">
    <property type="component" value="Unassembled WGS sequence"/>
</dbReference>